<keyword evidence="3" id="KW-1185">Reference proteome</keyword>
<evidence type="ECO:0000256" key="1">
    <source>
        <dbReference type="SAM" id="Phobius"/>
    </source>
</evidence>
<dbReference type="eggNOG" id="COG0607">
    <property type="taxonomic scope" value="Bacteria"/>
</dbReference>
<keyword evidence="1" id="KW-0812">Transmembrane</keyword>
<feature type="transmembrane region" description="Helical" evidence="1">
    <location>
        <begin position="7"/>
        <end position="28"/>
    </location>
</feature>
<comment type="caution">
    <text evidence="2">The sequence shown here is derived from an EMBL/GenBank/DDBJ whole genome shotgun (WGS) entry which is preliminary data.</text>
</comment>
<gene>
    <name evidence="2" type="ORF">HMPREF9449_00145</name>
</gene>
<keyword evidence="1" id="KW-1133">Transmembrane helix</keyword>
<feature type="transmembrane region" description="Helical" evidence="1">
    <location>
        <begin position="40"/>
        <end position="60"/>
    </location>
</feature>
<dbReference type="AlphaFoldDB" id="H1DCT8"/>
<sequence>MKKWIQTNWGIILFGIIGAIGGFFYWRYVGCQSGTCVIQSTWYLSTLWGAALGGWVGSFFSGKNFCMAEKCKSEK</sequence>
<proteinExistence type="predicted"/>
<protein>
    <submittedName>
        <fullName evidence="2">Uncharacterized protein</fullName>
    </submittedName>
</protein>
<keyword evidence="1" id="KW-0472">Membrane</keyword>
<dbReference type="STRING" id="742817.HMPREF9449_00145"/>
<dbReference type="EMBL" id="ADMC01000001">
    <property type="protein sequence ID" value="EHP51143.1"/>
    <property type="molecule type" value="Genomic_DNA"/>
</dbReference>
<dbReference type="Proteomes" id="UP000004892">
    <property type="component" value="Unassembled WGS sequence"/>
</dbReference>
<name>H1DCT8_9BACT</name>
<evidence type="ECO:0000313" key="2">
    <source>
        <dbReference type="EMBL" id="EHP51143.1"/>
    </source>
</evidence>
<accession>H1DCT8</accession>
<dbReference type="PATRIC" id="fig|742817.3.peg.147"/>
<reference evidence="2 3" key="1">
    <citation type="submission" date="2012-01" db="EMBL/GenBank/DDBJ databases">
        <title>The Genome Sequence of Odoribacter laneus YIT 12061.</title>
        <authorList>
            <consortium name="The Broad Institute Genome Sequencing Platform"/>
            <person name="Earl A."/>
            <person name="Ward D."/>
            <person name="Feldgarden M."/>
            <person name="Gevers D."/>
            <person name="Morotomi M."/>
            <person name="Young S.K."/>
            <person name="Zeng Q."/>
            <person name="Gargeya S."/>
            <person name="Fitzgerald M."/>
            <person name="Haas B."/>
            <person name="Abouelleil A."/>
            <person name="Alvarado L."/>
            <person name="Arachchi H.M."/>
            <person name="Berlin A."/>
            <person name="Chapman S.B."/>
            <person name="Gearin G."/>
            <person name="Goldberg J."/>
            <person name="Griggs A."/>
            <person name="Gujja S."/>
            <person name="Hansen M."/>
            <person name="Heiman D."/>
            <person name="Howarth C."/>
            <person name="Larimer J."/>
            <person name="Lui A."/>
            <person name="MacDonald P.J.P."/>
            <person name="McCowen C."/>
            <person name="Montmayeur A."/>
            <person name="Murphy C."/>
            <person name="Neiman D."/>
            <person name="Pearson M."/>
            <person name="Priest M."/>
            <person name="Roberts A."/>
            <person name="Saif S."/>
            <person name="Shea T."/>
            <person name="Sisk P."/>
            <person name="Stolte C."/>
            <person name="Sykes S."/>
            <person name="Wortman J."/>
            <person name="Nusbaum C."/>
            <person name="Birren B."/>
        </authorList>
    </citation>
    <scope>NUCLEOTIDE SEQUENCE [LARGE SCALE GENOMIC DNA]</scope>
    <source>
        <strain evidence="2 3">YIT 12061</strain>
    </source>
</reference>
<dbReference type="RefSeq" id="WP_009135299.1">
    <property type="nucleotide sequence ID" value="NZ_JH594596.1"/>
</dbReference>
<dbReference type="HOGENOM" id="CLU_197644_0_0_10"/>
<dbReference type="GeneID" id="98067812"/>
<evidence type="ECO:0000313" key="3">
    <source>
        <dbReference type="Proteomes" id="UP000004892"/>
    </source>
</evidence>
<organism evidence="2 3">
    <name type="scientific">Odoribacter laneus YIT 12061</name>
    <dbReference type="NCBI Taxonomy" id="742817"/>
    <lineage>
        <taxon>Bacteria</taxon>
        <taxon>Pseudomonadati</taxon>
        <taxon>Bacteroidota</taxon>
        <taxon>Bacteroidia</taxon>
        <taxon>Bacteroidales</taxon>
        <taxon>Odoribacteraceae</taxon>
        <taxon>Odoribacter</taxon>
    </lineage>
</organism>